<evidence type="ECO:0000313" key="2">
    <source>
        <dbReference type="Proteomes" id="UP000284267"/>
    </source>
</evidence>
<dbReference type="EMBL" id="QROE01000001">
    <property type="protein sequence ID" value="RHK98335.1"/>
    <property type="molecule type" value="Genomic_DNA"/>
</dbReference>
<organism evidence="1 2">
    <name type="scientific">Blautia obeum</name>
    <dbReference type="NCBI Taxonomy" id="40520"/>
    <lineage>
        <taxon>Bacteria</taxon>
        <taxon>Bacillati</taxon>
        <taxon>Bacillota</taxon>
        <taxon>Clostridia</taxon>
        <taxon>Lachnospirales</taxon>
        <taxon>Lachnospiraceae</taxon>
        <taxon>Blautia</taxon>
    </lineage>
</organism>
<accession>A0A415HVS8</accession>
<reference evidence="1 2" key="1">
    <citation type="submission" date="2018-08" db="EMBL/GenBank/DDBJ databases">
        <title>A genome reference for cultivated species of the human gut microbiota.</title>
        <authorList>
            <person name="Zou Y."/>
            <person name="Xue W."/>
            <person name="Luo G."/>
        </authorList>
    </citation>
    <scope>NUCLEOTIDE SEQUENCE [LARGE SCALE GENOMIC DNA]</scope>
    <source>
        <strain evidence="1 2">AF39-4</strain>
    </source>
</reference>
<protein>
    <submittedName>
        <fullName evidence="1">Uncharacterized protein</fullName>
    </submittedName>
</protein>
<name>A0A415HVS8_9FIRM</name>
<dbReference type="RefSeq" id="WP_118367562.1">
    <property type="nucleotide sequence ID" value="NZ_CABJDZ010000001.1"/>
</dbReference>
<sequence>MTDFETWMLDDGYDRIFRYLRYRQPGQFTPEEMDRKYSDQPLAYLDIHYEFMKIETAIELPDGDILLEYHPCYKYENEWDISEKLEYIKLSQIELSYYPDEQILGD</sequence>
<comment type="caution">
    <text evidence="1">The sequence shown here is derived from an EMBL/GenBank/DDBJ whole genome shotgun (WGS) entry which is preliminary data.</text>
</comment>
<gene>
    <name evidence="1" type="ORF">DW040_03225</name>
</gene>
<dbReference type="AlphaFoldDB" id="A0A415HVS8"/>
<dbReference type="Proteomes" id="UP000284267">
    <property type="component" value="Unassembled WGS sequence"/>
</dbReference>
<evidence type="ECO:0000313" key="1">
    <source>
        <dbReference type="EMBL" id="RHK98335.1"/>
    </source>
</evidence>
<proteinExistence type="predicted"/>